<reference evidence="2" key="1">
    <citation type="submission" date="2016-10" db="EMBL/GenBank/DDBJ databases">
        <title>CRISPR-Cas defence system in Roseofilum reptotaenium: evidence of a bacteriophage-cyanobacterium arms race in the coral black band disease.</title>
        <authorList>
            <person name="Buerger P."/>
            <person name="Wood-Charlson E.M."/>
            <person name="Weynberg K.D."/>
            <person name="Willis B."/>
            <person name="Van Oppen M.J."/>
        </authorList>
    </citation>
    <scope>NUCLEOTIDE SEQUENCE [LARGE SCALE GENOMIC DNA]</scope>
    <source>
        <strain evidence="2">AO1-A</strain>
    </source>
</reference>
<organism evidence="2 3">
    <name type="scientific">Roseofilum reptotaenium AO1-A</name>
    <dbReference type="NCBI Taxonomy" id="1925591"/>
    <lineage>
        <taxon>Bacteria</taxon>
        <taxon>Bacillati</taxon>
        <taxon>Cyanobacteriota</taxon>
        <taxon>Cyanophyceae</taxon>
        <taxon>Desertifilales</taxon>
        <taxon>Desertifilaceae</taxon>
        <taxon>Roseofilum</taxon>
    </lineage>
</organism>
<dbReference type="CDD" id="cd06260">
    <property type="entry name" value="DUF820-like"/>
    <property type="match status" value="1"/>
</dbReference>
<dbReference type="InterPro" id="IPR011335">
    <property type="entry name" value="Restrct_endonuc-II-like"/>
</dbReference>
<feature type="domain" description="Putative restriction endonuclease" evidence="1">
    <location>
        <begin position="25"/>
        <end position="171"/>
    </location>
</feature>
<dbReference type="Pfam" id="PF05685">
    <property type="entry name" value="Uma2"/>
    <property type="match status" value="1"/>
</dbReference>
<name>A0A1L9QVZ5_9CYAN</name>
<dbReference type="AlphaFoldDB" id="A0A1L9QVZ5"/>
<dbReference type="STRING" id="1925591.BI308_03695"/>
<dbReference type="SUPFAM" id="SSF52980">
    <property type="entry name" value="Restriction endonuclease-like"/>
    <property type="match status" value="1"/>
</dbReference>
<sequence length="200" mass="23327">MVQLQSEQVKSPSSDQRIVHSGITWEQFKLLQSGFGDRRNLRLFYYQNTVEILMPGREHEFFSRLIGFLIGLFCLEMGIEFEPLGSTTQEHEGTVSAEPDESYCFSTSKPRPDLVIEVIFTSGSPNKLQRYRLLGIPEVWFWEDGVFSLYRLRGENYSQISRSEIPELIDLDIELLTRCVLMAQTSRLEAANEFRRWMKK</sequence>
<dbReference type="Proteomes" id="UP000183940">
    <property type="component" value="Unassembled WGS sequence"/>
</dbReference>
<accession>A0A1L9QVZ5</accession>
<evidence type="ECO:0000259" key="1">
    <source>
        <dbReference type="Pfam" id="PF05685"/>
    </source>
</evidence>
<comment type="caution">
    <text evidence="2">The sequence shown here is derived from an EMBL/GenBank/DDBJ whole genome shotgun (WGS) entry which is preliminary data.</text>
</comment>
<evidence type="ECO:0000313" key="3">
    <source>
        <dbReference type="Proteomes" id="UP000183940"/>
    </source>
</evidence>
<dbReference type="InterPro" id="IPR008538">
    <property type="entry name" value="Uma2"/>
</dbReference>
<dbReference type="PANTHER" id="PTHR47152">
    <property type="entry name" value="SLR2084 PROTEIN-RELATED"/>
    <property type="match status" value="1"/>
</dbReference>
<dbReference type="EMBL" id="MLAW01000004">
    <property type="protein sequence ID" value="OJJ26809.1"/>
    <property type="molecule type" value="Genomic_DNA"/>
</dbReference>
<keyword evidence="3" id="KW-1185">Reference proteome</keyword>
<proteinExistence type="predicted"/>
<evidence type="ECO:0000313" key="2">
    <source>
        <dbReference type="EMBL" id="OJJ26809.1"/>
    </source>
</evidence>
<gene>
    <name evidence="2" type="ORF">BI308_03695</name>
</gene>
<protein>
    <recommendedName>
        <fullName evidence="1">Putative restriction endonuclease domain-containing protein</fullName>
    </recommendedName>
</protein>
<dbReference type="PANTHER" id="PTHR47152:SF4">
    <property type="entry name" value="SLR0445 PROTEIN"/>
    <property type="match status" value="1"/>
</dbReference>